<comment type="caution">
    <text evidence="2">The sequence shown here is derived from an EMBL/GenBank/DDBJ whole genome shotgun (WGS) entry which is preliminary data.</text>
</comment>
<sequence length="521" mass="55215">MTVSPGPSRETKKTGGRSTSATVVGLLGLLGTGCLGPNPLLDAGEDNSETATTGDGDAADTETGDGDTEPGDGDTETGDGDADGDCSNRVLDEGEADVDCGGNCEPCTDGSSCVEASDCESEVCTHNICQAPSCKDGVHNGTERASDCGGPCVMCEHSEFQPELDDFEGSSAVRPQVAMFADMSFAVTYGGPMQARARWFDEFGDPSGPDVEISDDVSFSPGEPIHFAAGAGDERPIHALVPGVDGASVSTDLFLIQREPDTELVKHLVNPPGNIVDEGDLSLDGSRATITWTEDSQVLVRRFDYDVGDGAWIDINPFSAETDPDNYKGSYPVMSLTVDGVVVVAWVRCAAMNGYPCTVAVRRFDTDWIDPAPIIVTETEEAYIYPQVALAEDGRAAVVWSRLDIGSAQVRARLLDADFALDGDQWTLQVDLPFASYADVAALSDGSFAFAWCDPPQSRIHLRRFVGPDMPKLPELGDESPWPNVSNPGAVSLSSVENRLAVVWSATVDMVTQVQGQVLSF</sequence>
<protein>
    <submittedName>
        <fullName evidence="2">Uncharacterized protein</fullName>
    </submittedName>
</protein>
<organism evidence="2 3">
    <name type="scientific">Enhygromyxa salina</name>
    <dbReference type="NCBI Taxonomy" id="215803"/>
    <lineage>
        <taxon>Bacteria</taxon>
        <taxon>Pseudomonadati</taxon>
        <taxon>Myxococcota</taxon>
        <taxon>Polyangia</taxon>
        <taxon>Nannocystales</taxon>
        <taxon>Nannocystaceae</taxon>
        <taxon>Enhygromyxa</taxon>
    </lineage>
</organism>
<proteinExistence type="predicted"/>
<feature type="region of interest" description="Disordered" evidence="1">
    <location>
        <begin position="35"/>
        <end position="89"/>
    </location>
</feature>
<dbReference type="Proteomes" id="UP000237968">
    <property type="component" value="Unassembled WGS sequence"/>
</dbReference>
<evidence type="ECO:0000313" key="2">
    <source>
        <dbReference type="EMBL" id="PRP99012.1"/>
    </source>
</evidence>
<dbReference type="AlphaFoldDB" id="A0A2S9Y1M2"/>
<dbReference type="EMBL" id="PVNK01000143">
    <property type="protein sequence ID" value="PRP99012.1"/>
    <property type="molecule type" value="Genomic_DNA"/>
</dbReference>
<keyword evidence="3" id="KW-1185">Reference proteome</keyword>
<evidence type="ECO:0000313" key="3">
    <source>
        <dbReference type="Proteomes" id="UP000237968"/>
    </source>
</evidence>
<gene>
    <name evidence="2" type="ORF">ENSA5_29330</name>
</gene>
<accession>A0A2S9Y1M2</accession>
<evidence type="ECO:0000256" key="1">
    <source>
        <dbReference type="SAM" id="MobiDB-lite"/>
    </source>
</evidence>
<name>A0A2S9Y1M2_9BACT</name>
<feature type="compositionally biased region" description="Acidic residues" evidence="1">
    <location>
        <begin position="57"/>
        <end position="84"/>
    </location>
</feature>
<reference evidence="2 3" key="1">
    <citation type="submission" date="2018-03" db="EMBL/GenBank/DDBJ databases">
        <title>Draft Genome Sequences of the Obligatory Marine Myxobacteria Enhygromyxa salina SWB005.</title>
        <authorList>
            <person name="Poehlein A."/>
            <person name="Moghaddam J.A."/>
            <person name="Harms H."/>
            <person name="Alanjari M."/>
            <person name="Koenig G.M."/>
            <person name="Daniel R."/>
            <person name="Schaeberle T.F."/>
        </authorList>
    </citation>
    <scope>NUCLEOTIDE SEQUENCE [LARGE SCALE GENOMIC DNA]</scope>
    <source>
        <strain evidence="2 3">SWB005</strain>
    </source>
</reference>
<feature type="region of interest" description="Disordered" evidence="1">
    <location>
        <begin position="1"/>
        <end position="20"/>
    </location>
</feature>